<evidence type="ECO:0000313" key="1">
    <source>
        <dbReference type="EMBL" id="SIO39059.1"/>
    </source>
</evidence>
<dbReference type="RefSeq" id="WP_074232223.1">
    <property type="nucleotide sequence ID" value="NZ_FSRQ01000006.1"/>
</dbReference>
<sequence length="261" mass="29664">MIHQPYYTIDFTAVNCRFEVLINDIPVISLETEGQMSPNVPINFGIFSPGKQNVVINLFPVSGQNIIDDKTKFEYVIKLFNVQGETFTHVKDCVTNKIQISQKVSDFKHSSSFEADISYEMSTLEYSKDLSLDLKNNISVITEKLDLIYKKISDCFANKQYESLFEMIKNREKNMASAMYLSDADANARINSLITDSQNGFSPMPLSHDKVLKIYGNGKLATYKKNNGEPAFFLFNPNTGEELMLELMFHIPNGKAEFEVI</sequence>
<dbReference type="EMBL" id="FSRQ01000006">
    <property type="protein sequence ID" value="SIO39059.1"/>
    <property type="molecule type" value="Genomic_DNA"/>
</dbReference>
<dbReference type="Proteomes" id="UP000184782">
    <property type="component" value="Unassembled WGS sequence"/>
</dbReference>
<keyword evidence="2" id="KW-1185">Reference proteome</keyword>
<dbReference type="OrthoDB" id="1149023at2"/>
<protein>
    <submittedName>
        <fullName evidence="1">Uncharacterized protein</fullName>
    </submittedName>
</protein>
<evidence type="ECO:0000313" key="2">
    <source>
        <dbReference type="Proteomes" id="UP000184782"/>
    </source>
</evidence>
<name>A0A1N6J4D1_9FLAO</name>
<dbReference type="AlphaFoldDB" id="A0A1N6J4D1"/>
<dbReference type="STRING" id="59733.SAMN05421769_4071"/>
<accession>A0A1N6J4D1</accession>
<proteinExistence type="predicted"/>
<reference evidence="2" key="1">
    <citation type="submission" date="2016-12" db="EMBL/GenBank/DDBJ databases">
        <authorList>
            <person name="Varghese N."/>
            <person name="Submissions S."/>
        </authorList>
    </citation>
    <scope>NUCLEOTIDE SEQUENCE [LARGE SCALE GENOMIC DNA]</scope>
    <source>
        <strain evidence="2">DSM 16779</strain>
    </source>
</reference>
<organism evidence="1 2">
    <name type="scientific">Chryseobacterium scophthalmum</name>
    <dbReference type="NCBI Taxonomy" id="59733"/>
    <lineage>
        <taxon>Bacteria</taxon>
        <taxon>Pseudomonadati</taxon>
        <taxon>Bacteroidota</taxon>
        <taxon>Flavobacteriia</taxon>
        <taxon>Flavobacteriales</taxon>
        <taxon>Weeksellaceae</taxon>
        <taxon>Chryseobacterium group</taxon>
        <taxon>Chryseobacterium</taxon>
    </lineage>
</organism>
<gene>
    <name evidence="1" type="ORF">SAMN05421769_4071</name>
</gene>